<evidence type="ECO:0000313" key="3">
    <source>
        <dbReference type="Proteomes" id="UP000010164"/>
    </source>
</evidence>
<organism evidence="2 3">
    <name type="scientific">Alcanivorax hongdengensis A-11-3</name>
    <dbReference type="NCBI Taxonomy" id="1177179"/>
    <lineage>
        <taxon>Bacteria</taxon>
        <taxon>Pseudomonadati</taxon>
        <taxon>Pseudomonadota</taxon>
        <taxon>Gammaproteobacteria</taxon>
        <taxon>Oceanospirillales</taxon>
        <taxon>Alcanivoracaceae</taxon>
        <taxon>Alcanivorax</taxon>
    </lineage>
</organism>
<dbReference type="PATRIC" id="fig|1177179.3.peg.3142"/>
<dbReference type="Proteomes" id="UP000010164">
    <property type="component" value="Unassembled WGS sequence"/>
</dbReference>
<dbReference type="eggNOG" id="COG2391">
    <property type="taxonomic scope" value="Bacteria"/>
</dbReference>
<feature type="transmembrane region" description="Helical" evidence="1">
    <location>
        <begin position="77"/>
        <end position="104"/>
    </location>
</feature>
<comment type="caution">
    <text evidence="2">The sequence shown here is derived from an EMBL/GenBank/DDBJ whole genome shotgun (WGS) entry which is preliminary data.</text>
</comment>
<dbReference type="AlphaFoldDB" id="L0WA75"/>
<gene>
    <name evidence="2" type="ORF">A11A3_15965</name>
</gene>
<name>L0WA75_9GAMM</name>
<sequence length="204" mass="21107">MIMELILAIVLGTAFGFVLQRIGAADPDKIIGMLRLTDLHLMKTILCAVGVSSGLLFLGMAAGLIDSSHLSVKESYTGVVVGGLVLGVGWAVSGFCPGTGVVAAGTGRRDALVFIVGGLIGAGIFTVSYVALKETAIFDSLLGGKSTLADTGAYPSLLTGNGTLVAVLVAVFLIGLSIALPLRLRKRRADSDEKRDNNPLMPRH</sequence>
<dbReference type="STRING" id="1177179.A11A3_15965"/>
<accession>L0WA75</accession>
<keyword evidence="1" id="KW-0472">Membrane</keyword>
<dbReference type="EMBL" id="AMRJ01000040">
    <property type="protein sequence ID" value="EKF72977.1"/>
    <property type="molecule type" value="Genomic_DNA"/>
</dbReference>
<feature type="transmembrane region" description="Helical" evidence="1">
    <location>
        <begin position="111"/>
        <end position="132"/>
    </location>
</feature>
<evidence type="ECO:0000256" key="1">
    <source>
        <dbReference type="SAM" id="Phobius"/>
    </source>
</evidence>
<keyword evidence="3" id="KW-1185">Reference proteome</keyword>
<dbReference type="Pfam" id="PF04143">
    <property type="entry name" value="Sulf_transp"/>
    <property type="match status" value="1"/>
</dbReference>
<feature type="transmembrane region" description="Helical" evidence="1">
    <location>
        <begin position="45"/>
        <end position="65"/>
    </location>
</feature>
<feature type="transmembrane region" description="Helical" evidence="1">
    <location>
        <begin position="164"/>
        <end position="184"/>
    </location>
</feature>
<evidence type="ECO:0000313" key="2">
    <source>
        <dbReference type="EMBL" id="EKF72977.1"/>
    </source>
</evidence>
<protein>
    <submittedName>
        <fullName evidence="2">Putative transmembrane protein (Transporter-like)</fullName>
    </submittedName>
</protein>
<feature type="transmembrane region" description="Helical" evidence="1">
    <location>
        <begin position="6"/>
        <end position="24"/>
    </location>
</feature>
<proteinExistence type="predicted"/>
<keyword evidence="1 2" id="KW-0812">Transmembrane</keyword>
<dbReference type="InterPro" id="IPR007272">
    <property type="entry name" value="Sulf_transp_TsuA/YedE"/>
</dbReference>
<reference evidence="2 3" key="1">
    <citation type="journal article" date="2012" name="J. Bacteriol.">
        <title>Genome Sequence of the Alkane-Degrading Bacterium Alcanivorax hongdengensis Type Strain A-11-3.</title>
        <authorList>
            <person name="Lai Q."/>
            <person name="Shao Z."/>
        </authorList>
    </citation>
    <scope>NUCLEOTIDE SEQUENCE [LARGE SCALE GENOMIC DNA]</scope>
    <source>
        <strain evidence="2 3">A-11-3</strain>
    </source>
</reference>
<keyword evidence="1" id="KW-1133">Transmembrane helix</keyword>